<dbReference type="GO" id="GO:0019441">
    <property type="term" value="P:L-tryptophan catabolic process to kynurenine"/>
    <property type="evidence" value="ECO:0007669"/>
    <property type="project" value="InterPro"/>
</dbReference>
<sequence length="270" mass="30505">MFPFASQKSFFLTTGMFCLKTTEAEIFIDLSYTLSNNTIYYPGSQGYTLSRDSEGIRGSGALEYWYAAFSFCTGEHGGTHLDAPYHFFKNGWTVEQIPNSRLINVQATLINVEEAVKELASPGDFKLEVEHLIEHEKEFGGIEPNGLFLVYTGWSKFWPDKVKYLGYENKTEDGQFALRFPGISEDAIKWLVEERQIVGIGLDTPSTDQGMDQRYPVHLFAASRQVYNLENVANLHQLLGYRRREIRIFVLPLKIVGGTGAPARILAAVH</sequence>
<evidence type="ECO:0008006" key="3">
    <source>
        <dbReference type="Google" id="ProtNLM"/>
    </source>
</evidence>
<organism evidence="1 2">
    <name type="scientific">Allacma fusca</name>
    <dbReference type="NCBI Taxonomy" id="39272"/>
    <lineage>
        <taxon>Eukaryota</taxon>
        <taxon>Metazoa</taxon>
        <taxon>Ecdysozoa</taxon>
        <taxon>Arthropoda</taxon>
        <taxon>Hexapoda</taxon>
        <taxon>Collembola</taxon>
        <taxon>Symphypleona</taxon>
        <taxon>Sminthuridae</taxon>
        <taxon>Allacma</taxon>
    </lineage>
</organism>
<accession>A0A8J2P855</accession>
<dbReference type="EMBL" id="CAJVCH010292453">
    <property type="protein sequence ID" value="CAG7785263.1"/>
    <property type="molecule type" value="Genomic_DNA"/>
</dbReference>
<comment type="caution">
    <text evidence="1">The sequence shown here is derived from an EMBL/GenBank/DDBJ whole genome shotgun (WGS) entry which is preliminary data.</text>
</comment>
<evidence type="ECO:0000313" key="2">
    <source>
        <dbReference type="Proteomes" id="UP000708208"/>
    </source>
</evidence>
<dbReference type="OrthoDB" id="7108654at2759"/>
<dbReference type="PANTHER" id="PTHR31118">
    <property type="entry name" value="CYCLASE-LIKE PROTEIN 2"/>
    <property type="match status" value="1"/>
</dbReference>
<proteinExistence type="predicted"/>
<keyword evidence="2" id="KW-1185">Reference proteome</keyword>
<protein>
    <recommendedName>
        <fullName evidence="3">Cyclase</fullName>
    </recommendedName>
</protein>
<dbReference type="Proteomes" id="UP000708208">
    <property type="component" value="Unassembled WGS sequence"/>
</dbReference>
<gene>
    <name evidence="1" type="ORF">AFUS01_LOCUS23896</name>
</gene>
<name>A0A8J2P855_9HEXA</name>
<dbReference type="Pfam" id="PF04199">
    <property type="entry name" value="Cyclase"/>
    <property type="match status" value="1"/>
</dbReference>
<evidence type="ECO:0000313" key="1">
    <source>
        <dbReference type="EMBL" id="CAG7785263.1"/>
    </source>
</evidence>
<dbReference type="PANTHER" id="PTHR31118:SF12">
    <property type="entry name" value="CYCLASE-LIKE PROTEIN 2"/>
    <property type="match status" value="1"/>
</dbReference>
<dbReference type="InterPro" id="IPR007325">
    <property type="entry name" value="KFase/CYL"/>
</dbReference>
<dbReference type="GO" id="GO:0004061">
    <property type="term" value="F:arylformamidase activity"/>
    <property type="evidence" value="ECO:0007669"/>
    <property type="project" value="InterPro"/>
</dbReference>
<reference evidence="1" key="1">
    <citation type="submission" date="2021-06" db="EMBL/GenBank/DDBJ databases">
        <authorList>
            <person name="Hodson N. C."/>
            <person name="Mongue J. A."/>
            <person name="Jaron S. K."/>
        </authorList>
    </citation>
    <scope>NUCLEOTIDE SEQUENCE</scope>
</reference>
<dbReference type="AlphaFoldDB" id="A0A8J2P855"/>